<dbReference type="InterPro" id="IPR005498">
    <property type="entry name" value="T4SS_VirB10/TraB/TrbI"/>
</dbReference>
<gene>
    <name evidence="8" type="ORF">PDM29_20760</name>
</gene>
<dbReference type="Proteomes" id="UP001302072">
    <property type="component" value="Plasmid pST01"/>
</dbReference>
<proteinExistence type="inferred from homology"/>
<keyword evidence="4 7" id="KW-1133">Transmembrane helix</keyword>
<evidence type="ECO:0000256" key="3">
    <source>
        <dbReference type="ARBA" id="ARBA00022692"/>
    </source>
</evidence>
<evidence type="ECO:0000256" key="2">
    <source>
        <dbReference type="ARBA" id="ARBA00010265"/>
    </source>
</evidence>
<feature type="compositionally biased region" description="Low complexity" evidence="6">
    <location>
        <begin position="91"/>
        <end position="101"/>
    </location>
</feature>
<sequence>MQNEIDEQDIPPLKSGGGMGGKLRIMALAMIVLVFLCIFGVVAWKWVKEKKAEEESQNVQPSGEVQSENKDTDLKAPPSFLADALANRAAAGSASGPGASEDAADPSVTADGGLAAPPGSPGTPSGHPGGSKQLTDAEAEAADHLARRQRAPVMAWSASGPSLANGMRDSAQDPKEESDPYQAMMAAALAQSGGGGATQAEQPSATLGQQLKSEARAPSVASRETNRSFMVRQATMGRCTMRTAFNSQLSGFASCILADPLYSADGRFIMAEAGSEAIGEYQTGQVKPGVSRAFVLWTSIETPHGVRIALDSPATDSMGRAGITGRVNNHFWKRFGSGLLLSVVDDGVTMAAGGDASDYRSTSQSMNDAASIAVQSNVDIPPTIKVKAGAVVNIFVARDLDFSSVYSLRVADSQQIR</sequence>
<evidence type="ECO:0000256" key="7">
    <source>
        <dbReference type="SAM" id="Phobius"/>
    </source>
</evidence>
<feature type="compositionally biased region" description="Polar residues" evidence="6">
    <location>
        <begin position="57"/>
        <end position="66"/>
    </location>
</feature>
<evidence type="ECO:0000256" key="1">
    <source>
        <dbReference type="ARBA" id="ARBA00004167"/>
    </source>
</evidence>
<dbReference type="Gene3D" id="2.40.128.260">
    <property type="entry name" value="Type IV secretion system, VirB10/TraB/TrbI"/>
    <property type="match status" value="2"/>
</dbReference>
<evidence type="ECO:0000256" key="6">
    <source>
        <dbReference type="SAM" id="MobiDB-lite"/>
    </source>
</evidence>
<dbReference type="RefSeq" id="WP_311193926.1">
    <property type="nucleotide sequence ID" value="NZ_CP115542.1"/>
</dbReference>
<comment type="subcellular location">
    <subcellularLocation>
        <location evidence="1">Membrane</location>
        <topology evidence="1">Single-pass membrane protein</topology>
    </subcellularLocation>
</comment>
<dbReference type="InterPro" id="IPR042217">
    <property type="entry name" value="T4SS_VirB10/TrbI"/>
</dbReference>
<evidence type="ECO:0000313" key="9">
    <source>
        <dbReference type="Proteomes" id="UP001302072"/>
    </source>
</evidence>
<dbReference type="Pfam" id="PF03743">
    <property type="entry name" value="TrbI"/>
    <property type="match status" value="1"/>
</dbReference>
<feature type="compositionally biased region" description="Low complexity" evidence="6">
    <location>
        <begin position="182"/>
        <end position="191"/>
    </location>
</feature>
<evidence type="ECO:0000256" key="5">
    <source>
        <dbReference type="ARBA" id="ARBA00023136"/>
    </source>
</evidence>
<keyword evidence="3 7" id="KW-0812">Transmembrane</keyword>
<evidence type="ECO:0000313" key="8">
    <source>
        <dbReference type="EMBL" id="WNH54848.1"/>
    </source>
</evidence>
<geneLocation type="plasmid" evidence="8 9">
    <name>pST01</name>
</geneLocation>
<organism evidence="8 9">
    <name type="scientific">Stenotrophomonas oahuensis</name>
    <dbReference type="NCBI Taxonomy" id="3003271"/>
    <lineage>
        <taxon>Bacteria</taxon>
        <taxon>Pseudomonadati</taxon>
        <taxon>Pseudomonadota</taxon>
        <taxon>Gammaproteobacteria</taxon>
        <taxon>Lysobacterales</taxon>
        <taxon>Lysobacteraceae</taxon>
        <taxon>Stenotrophomonas</taxon>
    </lineage>
</organism>
<accession>A0ABY9YXG9</accession>
<keyword evidence="9" id="KW-1185">Reference proteome</keyword>
<keyword evidence="8" id="KW-0614">Plasmid</keyword>
<keyword evidence="5 7" id="KW-0472">Membrane</keyword>
<name>A0ABY9YXG9_9GAMM</name>
<comment type="similarity">
    <text evidence="2">Belongs to the TrbI/VirB10 family.</text>
</comment>
<dbReference type="EMBL" id="CP115542">
    <property type="protein sequence ID" value="WNH54848.1"/>
    <property type="molecule type" value="Genomic_DNA"/>
</dbReference>
<feature type="compositionally biased region" description="Low complexity" evidence="6">
    <location>
        <begin position="110"/>
        <end position="126"/>
    </location>
</feature>
<feature type="transmembrane region" description="Helical" evidence="7">
    <location>
        <begin position="25"/>
        <end position="47"/>
    </location>
</feature>
<feature type="region of interest" description="Disordered" evidence="6">
    <location>
        <begin position="91"/>
        <end position="225"/>
    </location>
</feature>
<evidence type="ECO:0008006" key="10">
    <source>
        <dbReference type="Google" id="ProtNLM"/>
    </source>
</evidence>
<feature type="compositionally biased region" description="Polar residues" evidence="6">
    <location>
        <begin position="203"/>
        <end position="212"/>
    </location>
</feature>
<feature type="region of interest" description="Disordered" evidence="6">
    <location>
        <begin position="52"/>
        <end position="76"/>
    </location>
</feature>
<dbReference type="CDD" id="cd16429">
    <property type="entry name" value="VirB10"/>
    <property type="match status" value="1"/>
</dbReference>
<protein>
    <recommendedName>
        <fullName evidence="10">Type IV secretion system protein VirB10</fullName>
    </recommendedName>
</protein>
<reference evidence="8 9" key="1">
    <citation type="submission" date="2022-12" db="EMBL/GenBank/DDBJ databases">
        <title>Two new species, Stenotrophomonas aracearum and Stenotrophomonas oahuensis, isolated from Anthurium (Araceae family) in Hawaii.</title>
        <authorList>
            <person name="Chunag S.C."/>
            <person name="Dobhal S."/>
            <person name="Alvarez A."/>
            <person name="Arif M."/>
        </authorList>
    </citation>
    <scope>NUCLEOTIDE SEQUENCE [LARGE SCALE GENOMIC DNA]</scope>
    <source>
        <strain evidence="8 9">A5586</strain>
        <plasmid evidence="8 9">pST01</plasmid>
    </source>
</reference>
<evidence type="ECO:0000256" key="4">
    <source>
        <dbReference type="ARBA" id="ARBA00022989"/>
    </source>
</evidence>